<comment type="caution">
    <text evidence="2">The sequence shown here is derived from an EMBL/GenBank/DDBJ whole genome shotgun (WGS) entry which is preliminary data.</text>
</comment>
<evidence type="ECO:0000256" key="1">
    <source>
        <dbReference type="SAM" id="MobiDB-lite"/>
    </source>
</evidence>
<dbReference type="AlphaFoldDB" id="A0A8J5N3V6"/>
<keyword evidence="3" id="KW-1185">Reference proteome</keyword>
<dbReference type="Proteomes" id="UP000747542">
    <property type="component" value="Unassembled WGS sequence"/>
</dbReference>
<protein>
    <submittedName>
        <fullName evidence="2">Uncharacterized protein</fullName>
    </submittedName>
</protein>
<dbReference type="EMBL" id="JAHLQT010010484">
    <property type="protein sequence ID" value="KAG7172791.1"/>
    <property type="molecule type" value="Genomic_DNA"/>
</dbReference>
<accession>A0A8J5N3V6</accession>
<organism evidence="2 3">
    <name type="scientific">Homarus americanus</name>
    <name type="common">American lobster</name>
    <dbReference type="NCBI Taxonomy" id="6706"/>
    <lineage>
        <taxon>Eukaryota</taxon>
        <taxon>Metazoa</taxon>
        <taxon>Ecdysozoa</taxon>
        <taxon>Arthropoda</taxon>
        <taxon>Crustacea</taxon>
        <taxon>Multicrustacea</taxon>
        <taxon>Malacostraca</taxon>
        <taxon>Eumalacostraca</taxon>
        <taxon>Eucarida</taxon>
        <taxon>Decapoda</taxon>
        <taxon>Pleocyemata</taxon>
        <taxon>Astacidea</taxon>
        <taxon>Nephropoidea</taxon>
        <taxon>Nephropidae</taxon>
        <taxon>Homarus</taxon>
    </lineage>
</organism>
<evidence type="ECO:0000313" key="3">
    <source>
        <dbReference type="Proteomes" id="UP000747542"/>
    </source>
</evidence>
<reference evidence="2" key="1">
    <citation type="journal article" date="2021" name="Sci. Adv.">
        <title>The American lobster genome reveals insights on longevity, neural, and immune adaptations.</title>
        <authorList>
            <person name="Polinski J.M."/>
            <person name="Zimin A.V."/>
            <person name="Clark K.F."/>
            <person name="Kohn A.B."/>
            <person name="Sadowski N."/>
            <person name="Timp W."/>
            <person name="Ptitsyn A."/>
            <person name="Khanna P."/>
            <person name="Romanova D.Y."/>
            <person name="Williams P."/>
            <person name="Greenwood S.J."/>
            <person name="Moroz L.L."/>
            <person name="Walt D.R."/>
            <person name="Bodnar A.G."/>
        </authorList>
    </citation>
    <scope>NUCLEOTIDE SEQUENCE</scope>
    <source>
        <strain evidence="2">GMGI-L3</strain>
    </source>
</reference>
<gene>
    <name evidence="2" type="ORF">Hamer_G007033</name>
</gene>
<feature type="compositionally biased region" description="Acidic residues" evidence="1">
    <location>
        <begin position="222"/>
        <end position="239"/>
    </location>
</feature>
<evidence type="ECO:0000313" key="2">
    <source>
        <dbReference type="EMBL" id="KAG7172791.1"/>
    </source>
</evidence>
<sequence length="365" mass="41235">MNTKMVEDDDVEDKYSIVSTSSEEEYIFKEFCHEKFANSKTTPALSKKRFDKILNYLKEPNKCPDSKLKFYIKKNNFFKISFPDIGLQETIGKKDKTHLSYNKSRQNSLDSNQALPANQEEEQEMVDDLTLSTSPPCNREVLSINVATVLHAWKPLFANSEISGAEPTAASRERQSVTATLMDSVEAAHSVPTLGFSDVQVENLKEIVDQHQQQPTIEELLEDDEEQEEQQPTQEDDFNPGEPTTSQLTELFTNIARLGEQLEEYDTRFHPLNLMCSALDKGMEEYKALYMSRVNARQQALITRYLCKAQPVNALANIALGDDDDDTEDDIEVLGDLLVEELPQDFGGFDAEVRGGVEEGAGRKQ</sequence>
<name>A0A8J5N3V6_HOMAM</name>
<proteinExistence type="predicted"/>
<feature type="region of interest" description="Disordered" evidence="1">
    <location>
        <begin position="222"/>
        <end position="246"/>
    </location>
</feature>